<dbReference type="AlphaFoldDB" id="A0AAD7JDN3"/>
<dbReference type="Proteomes" id="UP001215598">
    <property type="component" value="Unassembled WGS sequence"/>
</dbReference>
<evidence type="ECO:0000313" key="2">
    <source>
        <dbReference type="Proteomes" id="UP001215598"/>
    </source>
</evidence>
<accession>A0AAD7JDN3</accession>
<organism evidence="1 2">
    <name type="scientific">Mycena metata</name>
    <dbReference type="NCBI Taxonomy" id="1033252"/>
    <lineage>
        <taxon>Eukaryota</taxon>
        <taxon>Fungi</taxon>
        <taxon>Dikarya</taxon>
        <taxon>Basidiomycota</taxon>
        <taxon>Agaricomycotina</taxon>
        <taxon>Agaricomycetes</taxon>
        <taxon>Agaricomycetidae</taxon>
        <taxon>Agaricales</taxon>
        <taxon>Marasmiineae</taxon>
        <taxon>Mycenaceae</taxon>
        <taxon>Mycena</taxon>
    </lineage>
</organism>
<gene>
    <name evidence="1" type="ORF">B0H16DRAFT_1719238</name>
</gene>
<sequence>MSRLVDAQGRILVPGVDDMVSAAGVEERAIHEKPDYSISDFDGAAGGKIALSEDKLHVADVRVRLEFESGGVVRARVSNAVGAEGESETRAMEIAEAVTV</sequence>
<keyword evidence="2" id="KW-1185">Reference proteome</keyword>
<dbReference type="Gene3D" id="3.30.70.360">
    <property type="match status" value="1"/>
</dbReference>
<comment type="caution">
    <text evidence="1">The sequence shown here is derived from an EMBL/GenBank/DDBJ whole genome shotgun (WGS) entry which is preliminary data.</text>
</comment>
<reference evidence="1" key="1">
    <citation type="submission" date="2023-03" db="EMBL/GenBank/DDBJ databases">
        <title>Massive genome expansion in bonnet fungi (Mycena s.s.) driven by repeated elements and novel gene families across ecological guilds.</title>
        <authorList>
            <consortium name="Lawrence Berkeley National Laboratory"/>
            <person name="Harder C.B."/>
            <person name="Miyauchi S."/>
            <person name="Viragh M."/>
            <person name="Kuo A."/>
            <person name="Thoen E."/>
            <person name="Andreopoulos B."/>
            <person name="Lu D."/>
            <person name="Skrede I."/>
            <person name="Drula E."/>
            <person name="Henrissat B."/>
            <person name="Morin E."/>
            <person name="Kohler A."/>
            <person name="Barry K."/>
            <person name="LaButti K."/>
            <person name="Morin E."/>
            <person name="Salamov A."/>
            <person name="Lipzen A."/>
            <person name="Mereny Z."/>
            <person name="Hegedus B."/>
            <person name="Baldrian P."/>
            <person name="Stursova M."/>
            <person name="Weitz H."/>
            <person name="Taylor A."/>
            <person name="Grigoriev I.V."/>
            <person name="Nagy L.G."/>
            <person name="Martin F."/>
            <person name="Kauserud H."/>
        </authorList>
    </citation>
    <scope>NUCLEOTIDE SEQUENCE</scope>
    <source>
        <strain evidence="1">CBHHK182m</strain>
    </source>
</reference>
<evidence type="ECO:0000313" key="1">
    <source>
        <dbReference type="EMBL" id="KAJ7762203.1"/>
    </source>
</evidence>
<protein>
    <submittedName>
        <fullName evidence="1">Uncharacterized protein</fullName>
    </submittedName>
</protein>
<proteinExistence type="predicted"/>
<dbReference type="EMBL" id="JARKIB010000033">
    <property type="protein sequence ID" value="KAJ7762203.1"/>
    <property type="molecule type" value="Genomic_DNA"/>
</dbReference>
<name>A0AAD7JDN3_9AGAR</name>